<reference evidence="1 2" key="1">
    <citation type="journal article" date="2015" name="Genome Announc.">
        <title>Complete Genome Sequence of Citrobacter freundii Myophage Merlin.</title>
        <authorList>
            <person name="LeSage K.C."/>
            <person name="Hargrove E.C."/>
            <person name="Cahill J.L."/>
            <person name="Rasche E.S."/>
            <person name="Kuty Everett G.F."/>
        </authorList>
    </citation>
    <scope>NUCLEOTIDE SEQUENCE [LARGE SCALE GENOMIC DNA]</scope>
</reference>
<protein>
    <submittedName>
        <fullName evidence="1">Uncharacterized protein</fullName>
    </submittedName>
</protein>
<keyword evidence="2" id="KW-1185">Reference proteome</keyword>
<dbReference type="Proteomes" id="UP000204280">
    <property type="component" value="Segment"/>
</dbReference>
<accession>A0A0K1LMH2</accession>
<dbReference type="RefSeq" id="YP_009203784.1">
    <property type="nucleotide sequence ID" value="NC_028857.1"/>
</dbReference>
<dbReference type="EMBL" id="KT001915">
    <property type="protein sequence ID" value="AKU43716.1"/>
    <property type="molecule type" value="Genomic_DNA"/>
</dbReference>
<gene>
    <name evidence="1" type="ORF">CPT_Merlin70</name>
</gene>
<dbReference type="GeneID" id="26647984"/>
<dbReference type="OrthoDB" id="38410at10239"/>
<evidence type="ECO:0000313" key="2">
    <source>
        <dbReference type="Proteomes" id="UP000204280"/>
    </source>
</evidence>
<dbReference type="KEGG" id="vg:26647984"/>
<proteinExistence type="predicted"/>
<evidence type="ECO:0000313" key="1">
    <source>
        <dbReference type="EMBL" id="AKU43716.1"/>
    </source>
</evidence>
<organism evidence="1 2">
    <name type="scientific">Citrobacter phage Merlin</name>
    <dbReference type="NCBI Taxonomy" id="1675602"/>
    <lineage>
        <taxon>Viruses</taxon>
        <taxon>Duplodnaviria</taxon>
        <taxon>Heunggongvirae</taxon>
        <taxon>Uroviricota</taxon>
        <taxon>Caudoviricetes</taxon>
        <taxon>Pantevenvirales</taxon>
        <taxon>Straboviridae</taxon>
        <taxon>Tevenvirinae</taxon>
        <taxon>Moonvirus</taxon>
        <taxon>Moonvirus merlin</taxon>
    </lineage>
</organism>
<name>A0A0K1LMH2_9CAUD</name>
<sequence length="93" mass="10954">MSLNIQNCPADVRFVVLKMERLDFWHSKVQIVHSYIGSIELKTYYDAGVLHNCRVLPRPKGGFDTHYHWSEPPLSEMWEEGLNMKELEEYLDA</sequence>